<reference evidence="1 2" key="1">
    <citation type="journal article" date="2019" name="Nat. Ecol. Evol.">
        <title>Megaphylogeny resolves global patterns of mushroom evolution.</title>
        <authorList>
            <person name="Varga T."/>
            <person name="Krizsan K."/>
            <person name="Foldi C."/>
            <person name="Dima B."/>
            <person name="Sanchez-Garcia M."/>
            <person name="Sanchez-Ramirez S."/>
            <person name="Szollosi G.J."/>
            <person name="Szarkandi J.G."/>
            <person name="Papp V."/>
            <person name="Albert L."/>
            <person name="Andreopoulos W."/>
            <person name="Angelini C."/>
            <person name="Antonin V."/>
            <person name="Barry K.W."/>
            <person name="Bougher N.L."/>
            <person name="Buchanan P."/>
            <person name="Buyck B."/>
            <person name="Bense V."/>
            <person name="Catcheside P."/>
            <person name="Chovatia M."/>
            <person name="Cooper J."/>
            <person name="Damon W."/>
            <person name="Desjardin D."/>
            <person name="Finy P."/>
            <person name="Geml J."/>
            <person name="Haridas S."/>
            <person name="Hughes K."/>
            <person name="Justo A."/>
            <person name="Karasinski D."/>
            <person name="Kautmanova I."/>
            <person name="Kiss B."/>
            <person name="Kocsube S."/>
            <person name="Kotiranta H."/>
            <person name="LaButti K.M."/>
            <person name="Lechner B.E."/>
            <person name="Liimatainen K."/>
            <person name="Lipzen A."/>
            <person name="Lukacs Z."/>
            <person name="Mihaltcheva S."/>
            <person name="Morgado L.N."/>
            <person name="Niskanen T."/>
            <person name="Noordeloos M.E."/>
            <person name="Ohm R.A."/>
            <person name="Ortiz-Santana B."/>
            <person name="Ovrebo C."/>
            <person name="Racz N."/>
            <person name="Riley R."/>
            <person name="Savchenko A."/>
            <person name="Shiryaev A."/>
            <person name="Soop K."/>
            <person name="Spirin V."/>
            <person name="Szebenyi C."/>
            <person name="Tomsovsky M."/>
            <person name="Tulloss R.E."/>
            <person name="Uehling J."/>
            <person name="Grigoriev I.V."/>
            <person name="Vagvolgyi C."/>
            <person name="Papp T."/>
            <person name="Martin F.M."/>
            <person name="Miettinen O."/>
            <person name="Hibbett D.S."/>
            <person name="Nagy L.G."/>
        </authorList>
    </citation>
    <scope>NUCLEOTIDE SEQUENCE [LARGE SCALE GENOMIC DNA]</scope>
    <source>
        <strain evidence="1 2">CBS 121175</strain>
    </source>
</reference>
<sequence length="167" mass="19547">MPKRSRKAESSQPKAEPIDRIAPWVKTKRSKRTLQQRKTYLRSFTGIFALDEWNGTYVWCQLCREYIKLEDRKKSNKHGGYYAKNAEKHISSDVHCCNLRTWEMVQYRRIAIPIYSLLSVESEFEEHRDKWPMALDKAILPILTFTEALARLIALEMLSASPTPEVA</sequence>
<dbReference type="Proteomes" id="UP000307440">
    <property type="component" value="Unassembled WGS sequence"/>
</dbReference>
<accession>A0A5C3KDP6</accession>
<evidence type="ECO:0000313" key="1">
    <source>
        <dbReference type="EMBL" id="TFK18078.1"/>
    </source>
</evidence>
<organism evidence="1 2">
    <name type="scientific">Coprinopsis marcescibilis</name>
    <name type="common">Agaric fungus</name>
    <name type="synonym">Psathyrella marcescibilis</name>
    <dbReference type="NCBI Taxonomy" id="230819"/>
    <lineage>
        <taxon>Eukaryota</taxon>
        <taxon>Fungi</taxon>
        <taxon>Dikarya</taxon>
        <taxon>Basidiomycota</taxon>
        <taxon>Agaricomycotina</taxon>
        <taxon>Agaricomycetes</taxon>
        <taxon>Agaricomycetidae</taxon>
        <taxon>Agaricales</taxon>
        <taxon>Agaricineae</taxon>
        <taxon>Psathyrellaceae</taxon>
        <taxon>Coprinopsis</taxon>
    </lineage>
</organism>
<gene>
    <name evidence="1" type="ORF">FA15DRAFT_710208</name>
</gene>
<dbReference type="EMBL" id="ML210434">
    <property type="protein sequence ID" value="TFK18078.1"/>
    <property type="molecule type" value="Genomic_DNA"/>
</dbReference>
<proteinExistence type="predicted"/>
<name>A0A5C3KDP6_COPMA</name>
<dbReference type="AlphaFoldDB" id="A0A5C3KDP6"/>
<protein>
    <submittedName>
        <fullName evidence="1">Uncharacterized protein</fullName>
    </submittedName>
</protein>
<evidence type="ECO:0000313" key="2">
    <source>
        <dbReference type="Proteomes" id="UP000307440"/>
    </source>
</evidence>
<keyword evidence="2" id="KW-1185">Reference proteome</keyword>